<sequence length="299" mass="33477">MDTYEEEESVASTSGVQDLQTLSELVGPEAAGEGEDTLSDTEEVSRRSRKNTKRGAKMITFHAYKEIEDKNPQNLKLHNWIPTPEEMSKSICSKFILHGLYSAEKVIEILNMPFEISWDQSETNPKCFIVSYTCIYCSAIIHEPMPVTYNADVGVWVKFNRLRGVVGSAVFMMKKHEKNCCFIKPSPSKQEGPKPRPRHDPVLRCKAFERNYKPRPKRPRPGSISNEPCASSSDPLAVQPGSLCTDPVWDPAAILQVLSEQRENSQSLAIHMSGGPFWEEVYGDSYMGPPTGPGDHTVL</sequence>
<dbReference type="GeneID" id="37620058"/>
<dbReference type="GO" id="GO:0045893">
    <property type="term" value="P:positive regulation of DNA-templated transcription"/>
    <property type="evidence" value="ECO:0007669"/>
    <property type="project" value="InterPro"/>
</dbReference>
<proteinExistence type="predicted"/>
<dbReference type="EMBL" id="HM245790">
    <property type="protein sequence ID" value="ADN65594.1"/>
    <property type="molecule type" value="Genomic_DNA"/>
</dbReference>
<reference evidence="2 3" key="1">
    <citation type="journal article" date="2011" name="J. Gen. Virol.">
        <title>Complete nucleotide sequence and evolutionary analysis of a gorilla foamy virus.</title>
        <authorList>
            <person name="Schulze A."/>
            <person name="Lemey P."/>
            <person name="Schubert J."/>
            <person name="McClure M.O."/>
            <person name="Rethwilm A."/>
            <person name="Bodem J."/>
        </authorList>
    </citation>
    <scope>NUCLEOTIDE SEQUENCE [LARGE SCALE GENOMIC DNA]</scope>
</reference>
<dbReference type="GO" id="GO:0016032">
    <property type="term" value="P:viral process"/>
    <property type="evidence" value="ECO:0007669"/>
    <property type="project" value="InterPro"/>
</dbReference>
<keyword evidence="3" id="KW-1185">Reference proteome</keyword>
<evidence type="ECO:0000313" key="3">
    <source>
        <dbReference type="Proteomes" id="UP000111632"/>
    </source>
</evidence>
<feature type="compositionally biased region" description="Polar residues" evidence="1">
    <location>
        <begin position="10"/>
        <end position="23"/>
    </location>
</feature>
<feature type="region of interest" description="Disordered" evidence="1">
    <location>
        <begin position="212"/>
        <end position="233"/>
    </location>
</feature>
<dbReference type="KEGG" id="vg:37620058"/>
<name>E2GD60_9RETR</name>
<dbReference type="InterPro" id="IPR004956">
    <property type="entry name" value="Foamy_BEL"/>
</dbReference>
<dbReference type="RefSeq" id="YP_009508574.1">
    <property type="nucleotide sequence ID" value="NC_039029.1"/>
</dbReference>
<feature type="compositionally biased region" description="Acidic residues" evidence="1">
    <location>
        <begin position="32"/>
        <end position="42"/>
    </location>
</feature>
<organism evidence="2 3">
    <name type="scientific">Western lowland gorilla simian foamy virus</name>
    <dbReference type="NCBI Taxonomy" id="2170204"/>
    <lineage>
        <taxon>Viruses</taxon>
        <taxon>Riboviria</taxon>
        <taxon>Pararnavirae</taxon>
        <taxon>Artverviricota</taxon>
        <taxon>Revtraviricetes</taxon>
        <taxon>Ortervirales</taxon>
        <taxon>Retroviridae</taxon>
        <taxon>Spumaretrovirinae</taxon>
        <taxon>Simiispumavirus</taxon>
        <taxon>Simiispumavirus gorgorgor</taxon>
    </lineage>
</organism>
<dbReference type="Proteomes" id="UP000111632">
    <property type="component" value="Segment"/>
</dbReference>
<dbReference type="Pfam" id="PF03274">
    <property type="entry name" value="Foamy_BEL"/>
    <property type="match status" value="1"/>
</dbReference>
<feature type="compositionally biased region" description="Polar residues" evidence="1">
    <location>
        <begin position="223"/>
        <end position="233"/>
    </location>
</feature>
<protein>
    <submittedName>
        <fullName evidence="2">Tas protein</fullName>
    </submittedName>
</protein>
<evidence type="ECO:0000256" key="1">
    <source>
        <dbReference type="SAM" id="MobiDB-lite"/>
    </source>
</evidence>
<accession>E2GD60</accession>
<feature type="region of interest" description="Disordered" evidence="1">
    <location>
        <begin position="1"/>
        <end position="52"/>
    </location>
</feature>
<evidence type="ECO:0000313" key="2">
    <source>
        <dbReference type="EMBL" id="ADN65594.1"/>
    </source>
</evidence>